<evidence type="ECO:0000256" key="4">
    <source>
        <dbReference type="ARBA" id="ARBA00022679"/>
    </source>
</evidence>
<dbReference type="SMART" id="SM00387">
    <property type="entry name" value="HATPase_c"/>
    <property type="match status" value="2"/>
</dbReference>
<keyword evidence="6" id="KW-0902">Two-component regulatory system</keyword>
<dbReference type="InterPro" id="IPR003594">
    <property type="entry name" value="HATPase_dom"/>
</dbReference>
<feature type="domain" description="Histidine kinase" evidence="9">
    <location>
        <begin position="225"/>
        <end position="444"/>
    </location>
</feature>
<dbReference type="InterPro" id="IPR036890">
    <property type="entry name" value="HATPase_C_sf"/>
</dbReference>
<dbReference type="PROSITE" id="PS50110">
    <property type="entry name" value="RESPONSE_REGULATORY"/>
    <property type="match status" value="2"/>
</dbReference>
<dbReference type="SMART" id="SM00448">
    <property type="entry name" value="REC"/>
    <property type="match status" value="2"/>
</dbReference>
<comment type="caution">
    <text evidence="11">The sequence shown here is derived from an EMBL/GenBank/DDBJ whole genome shotgun (WGS) entry which is preliminary data.</text>
</comment>
<dbReference type="Pfam" id="PF00072">
    <property type="entry name" value="Response_reg"/>
    <property type="match status" value="2"/>
</dbReference>
<protein>
    <recommendedName>
        <fullName evidence="2">histidine kinase</fullName>
        <ecNumber evidence="2">2.7.13.3</ecNumber>
    </recommendedName>
</protein>
<feature type="domain" description="Response regulatory" evidence="10">
    <location>
        <begin position="466"/>
        <end position="579"/>
    </location>
</feature>
<dbReference type="InterPro" id="IPR005467">
    <property type="entry name" value="His_kinase_dom"/>
</dbReference>
<name>A0A8J7I5S2_9NOST</name>
<dbReference type="AlphaFoldDB" id="A0A8J7I5S2"/>
<dbReference type="GO" id="GO:0009927">
    <property type="term" value="F:histidine phosphotransfer kinase activity"/>
    <property type="evidence" value="ECO:0007669"/>
    <property type="project" value="TreeGrafter"/>
</dbReference>
<dbReference type="Pfam" id="PF00512">
    <property type="entry name" value="HisKA"/>
    <property type="match status" value="1"/>
</dbReference>
<dbReference type="CDD" id="cd00082">
    <property type="entry name" value="HisKA"/>
    <property type="match status" value="1"/>
</dbReference>
<keyword evidence="4" id="KW-0808">Transferase</keyword>
<evidence type="ECO:0000256" key="2">
    <source>
        <dbReference type="ARBA" id="ARBA00012438"/>
    </source>
</evidence>
<evidence type="ECO:0000256" key="6">
    <source>
        <dbReference type="ARBA" id="ARBA00023012"/>
    </source>
</evidence>
<gene>
    <name evidence="11" type="ORF">I8752_15435</name>
</gene>
<dbReference type="EMBL" id="JAECZA010000069">
    <property type="protein sequence ID" value="MBH8574388.1"/>
    <property type="molecule type" value="Genomic_DNA"/>
</dbReference>
<dbReference type="InterPro" id="IPR003661">
    <property type="entry name" value="HisK_dim/P_dom"/>
</dbReference>
<accession>A0A8J7I5S2</accession>
<dbReference type="CDD" id="cd16934">
    <property type="entry name" value="HATPase_RsbT-like"/>
    <property type="match status" value="1"/>
</dbReference>
<evidence type="ECO:0000256" key="7">
    <source>
        <dbReference type="PROSITE-ProRule" id="PRU00169"/>
    </source>
</evidence>
<dbReference type="InterPro" id="IPR001789">
    <property type="entry name" value="Sig_transdc_resp-reg_receiver"/>
</dbReference>
<dbReference type="InterPro" id="IPR004358">
    <property type="entry name" value="Sig_transdc_His_kin-like_C"/>
</dbReference>
<reference evidence="11 12" key="1">
    <citation type="journal article" date="2021" name="Int. J. Syst. Evol. Microbiol.">
        <title>Amazonocrinis nigriterrae gen. nov., sp. nov., Atlanticothrix silvestris gen. nov., sp. nov. and Dendronalium phyllosphericum gen. nov., sp. nov., nostocacean cyanobacteria from Brazilian environments.</title>
        <authorList>
            <person name="Alvarenga D.O."/>
            <person name="Andreote A.P.D."/>
            <person name="Branco L.H.Z."/>
            <person name="Delbaje E."/>
            <person name="Cruz R.B."/>
            <person name="Varani A.M."/>
            <person name="Fiore M.F."/>
        </authorList>
    </citation>
    <scope>NUCLEOTIDE SEQUENCE [LARGE SCALE GENOMIC DNA]</scope>
    <source>
        <strain evidence="11 12">CENA369</strain>
    </source>
</reference>
<dbReference type="CDD" id="cd16922">
    <property type="entry name" value="HATPase_EvgS-ArcB-TorS-like"/>
    <property type="match status" value="1"/>
</dbReference>
<dbReference type="SUPFAM" id="SSF55874">
    <property type="entry name" value="ATPase domain of HSP90 chaperone/DNA topoisomerase II/histidine kinase"/>
    <property type="match status" value="2"/>
</dbReference>
<evidence type="ECO:0000259" key="9">
    <source>
        <dbReference type="PROSITE" id="PS50109"/>
    </source>
</evidence>
<keyword evidence="8" id="KW-0175">Coiled coil</keyword>
<keyword evidence="5" id="KW-0418">Kinase</keyword>
<evidence type="ECO:0000256" key="5">
    <source>
        <dbReference type="ARBA" id="ARBA00022777"/>
    </source>
</evidence>
<comment type="catalytic activity">
    <reaction evidence="1">
        <text>ATP + protein L-histidine = ADP + protein N-phospho-L-histidine.</text>
        <dbReference type="EC" id="2.7.13.3"/>
    </reaction>
</comment>
<evidence type="ECO:0000259" key="10">
    <source>
        <dbReference type="PROSITE" id="PS50110"/>
    </source>
</evidence>
<evidence type="ECO:0000256" key="1">
    <source>
        <dbReference type="ARBA" id="ARBA00000085"/>
    </source>
</evidence>
<feature type="coiled-coil region" evidence="8">
    <location>
        <begin position="160"/>
        <end position="197"/>
    </location>
</feature>
<dbReference type="Proteomes" id="UP000662314">
    <property type="component" value="Unassembled WGS sequence"/>
</dbReference>
<dbReference type="SMART" id="SM00388">
    <property type="entry name" value="HisKA"/>
    <property type="match status" value="1"/>
</dbReference>
<dbReference type="InterPro" id="IPR011006">
    <property type="entry name" value="CheY-like_superfamily"/>
</dbReference>
<dbReference type="PROSITE" id="PS50109">
    <property type="entry name" value="HIS_KIN"/>
    <property type="match status" value="1"/>
</dbReference>
<dbReference type="Gene3D" id="3.40.50.2300">
    <property type="match status" value="2"/>
</dbReference>
<dbReference type="InterPro" id="IPR036097">
    <property type="entry name" value="HisK_dim/P_sf"/>
</dbReference>
<feature type="modified residue" description="4-aspartylphosphate" evidence="7">
    <location>
        <position position="515"/>
    </location>
</feature>
<dbReference type="PANTHER" id="PTHR43047">
    <property type="entry name" value="TWO-COMPONENT HISTIDINE PROTEIN KINASE"/>
    <property type="match status" value="1"/>
</dbReference>
<evidence type="ECO:0000313" key="12">
    <source>
        <dbReference type="Proteomes" id="UP000662314"/>
    </source>
</evidence>
<keyword evidence="3 7" id="KW-0597">Phosphoprotein</keyword>
<dbReference type="GO" id="GO:0005886">
    <property type="term" value="C:plasma membrane"/>
    <property type="evidence" value="ECO:0007669"/>
    <property type="project" value="TreeGrafter"/>
</dbReference>
<dbReference type="RefSeq" id="WP_214433199.1">
    <property type="nucleotide sequence ID" value="NZ_CAWPUQ010000305.1"/>
</dbReference>
<feature type="modified residue" description="4-aspartylphosphate" evidence="7">
    <location>
        <position position="635"/>
    </location>
</feature>
<evidence type="ECO:0000313" key="11">
    <source>
        <dbReference type="EMBL" id="MBH8574388.1"/>
    </source>
</evidence>
<dbReference type="Gene3D" id="3.30.565.10">
    <property type="entry name" value="Histidine kinase-like ATPase, C-terminal domain"/>
    <property type="match status" value="2"/>
</dbReference>
<dbReference type="PRINTS" id="PR00344">
    <property type="entry name" value="BCTRLSENSOR"/>
</dbReference>
<dbReference type="GO" id="GO:0000155">
    <property type="term" value="F:phosphorelay sensor kinase activity"/>
    <property type="evidence" value="ECO:0007669"/>
    <property type="project" value="InterPro"/>
</dbReference>
<proteinExistence type="predicted"/>
<dbReference type="SUPFAM" id="SSF47384">
    <property type="entry name" value="Homodimeric domain of signal transducing histidine kinase"/>
    <property type="match status" value="1"/>
</dbReference>
<organism evidence="11 12">
    <name type="scientific">Dendronalium phyllosphericum CENA369</name>
    <dbReference type="NCBI Taxonomy" id="1725256"/>
    <lineage>
        <taxon>Bacteria</taxon>
        <taxon>Bacillati</taxon>
        <taxon>Cyanobacteriota</taxon>
        <taxon>Cyanophyceae</taxon>
        <taxon>Nostocales</taxon>
        <taxon>Nostocaceae</taxon>
        <taxon>Dendronalium</taxon>
        <taxon>Dendronalium phyllosphericum</taxon>
    </lineage>
</organism>
<dbReference type="EC" id="2.7.13.3" evidence="2"/>
<dbReference type="Gene3D" id="1.10.287.130">
    <property type="match status" value="1"/>
</dbReference>
<evidence type="ECO:0000256" key="8">
    <source>
        <dbReference type="SAM" id="Coils"/>
    </source>
</evidence>
<keyword evidence="12" id="KW-1185">Reference proteome</keyword>
<dbReference type="Pfam" id="PF02518">
    <property type="entry name" value="HATPase_c"/>
    <property type="match status" value="1"/>
</dbReference>
<evidence type="ECO:0000256" key="3">
    <source>
        <dbReference type="ARBA" id="ARBA00022553"/>
    </source>
</evidence>
<sequence length="713" mass="79574">MNLTILTLEIRYEQDVVLTRQKARKIAELLGFDSQIQVRIATAVSEIARNTFQYAGRGIVEFKVEGEAPQNLVVGINDNGPGIPNLKTILEGRYTSTSGMGWGIINTQKLVDQFQIESVVGQGTKVLISKKLPKKAPNLTNQRLEQIKQELDERSPQNPFEEIQRQNQELLQAMAELRKREEELMHLNRELEDTNRGVVALYAELDEKADSLQKANELKTRFFSNMSHEFRTPLNSVISLSRILLARMDGPLTAEQEKQVTFIQKAAGGLLELINDLLDMAKVEAGKTTVHPSDFEVSDLFGALRGMLRPLLAYNSSVALIFDEAVDLPTLHTDEGKVAQILRNFISNALKYTQQGEVRVKATVNDRIITFSVADTGIGIAPSDRERIFEDFVQIESELQKRVKGTGLGLPLSKKLAQLLGGDVSFQSELGQGSTFFATIPFVYPGYTPATALPLPTWQIDPERYPVLVVEDNDETLLIYEKYLQAANYQTLAAKTVNEAKQALQRFRPVAIILDILLQKQHTWSFLSEIKRNEATRNIPVLVITVIDNEKQVLASGADEFLIKPVDRLLLLAKLDTLVKQEKLQKLLLIDDDLASRYVLKQLLNNTSLDILEAANGTEGLRLAETEKPQAIVLDLNMPGRDGIEVLKQLKHNPITSAIPVIINTSKPLEPEEQNYLAKNSVAILAKQTSSQADASNQLRQALVRAGLILNHN</sequence>
<dbReference type="Pfam" id="PF13581">
    <property type="entry name" value="HATPase_c_2"/>
    <property type="match status" value="1"/>
</dbReference>
<feature type="domain" description="Response regulatory" evidence="10">
    <location>
        <begin position="586"/>
        <end position="702"/>
    </location>
</feature>
<dbReference type="SUPFAM" id="SSF52172">
    <property type="entry name" value="CheY-like"/>
    <property type="match status" value="2"/>
</dbReference>